<dbReference type="GO" id="GO:0042790">
    <property type="term" value="P:nucleolar large rRNA transcription by RNA polymerase I"/>
    <property type="evidence" value="ECO:0007669"/>
    <property type="project" value="TreeGrafter"/>
</dbReference>
<dbReference type="InterPro" id="IPR048540">
    <property type="entry name" value="Rrn7_cyclin_N"/>
</dbReference>
<evidence type="ECO:0000256" key="4">
    <source>
        <dbReference type="ARBA" id="ARBA00022771"/>
    </source>
</evidence>
<evidence type="ECO:0000256" key="1">
    <source>
        <dbReference type="ARBA" id="ARBA00004604"/>
    </source>
</evidence>
<sequence>MAPSLVTSELRKSLPLSSSLAISFLACHKVRAPLLPTDIVRWVEEGSIPYRSCFLKIQEKMGARSAACPAEARVTFSVDEIVSAQSLESLAA</sequence>
<dbReference type="PANTHER" id="PTHR31576:SF2">
    <property type="entry name" value="TATA BOX-BINDING PROTEIN-ASSOCIATED FACTOR RNA POLYMERASE I SUBUNIT B"/>
    <property type="match status" value="1"/>
</dbReference>
<evidence type="ECO:0000313" key="11">
    <source>
        <dbReference type="EMBL" id="CAA7036810.1"/>
    </source>
</evidence>
<comment type="similarity">
    <text evidence="2">Belongs to the RRN7/TAF1B family.</text>
</comment>
<protein>
    <recommendedName>
        <fullName evidence="10">Rrn7/TAF1B N-terminal cyclin domain-containing protein</fullName>
    </recommendedName>
</protein>
<dbReference type="InterPro" id="IPR033599">
    <property type="entry name" value="TAF1B/Rrn7"/>
</dbReference>
<keyword evidence="5" id="KW-0862">Zinc</keyword>
<evidence type="ECO:0000256" key="6">
    <source>
        <dbReference type="ARBA" id="ARBA00023015"/>
    </source>
</evidence>
<dbReference type="AlphaFoldDB" id="A0A6D2J1G6"/>
<keyword evidence="12" id="KW-1185">Reference proteome</keyword>
<evidence type="ECO:0000313" key="12">
    <source>
        <dbReference type="Proteomes" id="UP000467841"/>
    </source>
</evidence>
<organism evidence="11 12">
    <name type="scientific">Microthlaspi erraticum</name>
    <dbReference type="NCBI Taxonomy" id="1685480"/>
    <lineage>
        <taxon>Eukaryota</taxon>
        <taxon>Viridiplantae</taxon>
        <taxon>Streptophyta</taxon>
        <taxon>Embryophyta</taxon>
        <taxon>Tracheophyta</taxon>
        <taxon>Spermatophyta</taxon>
        <taxon>Magnoliopsida</taxon>
        <taxon>eudicotyledons</taxon>
        <taxon>Gunneridae</taxon>
        <taxon>Pentapetalae</taxon>
        <taxon>rosids</taxon>
        <taxon>malvids</taxon>
        <taxon>Brassicales</taxon>
        <taxon>Brassicaceae</taxon>
        <taxon>Coluteocarpeae</taxon>
        <taxon>Microthlaspi</taxon>
    </lineage>
</organism>
<evidence type="ECO:0000256" key="3">
    <source>
        <dbReference type="ARBA" id="ARBA00022723"/>
    </source>
</evidence>
<dbReference type="PANTHER" id="PTHR31576">
    <property type="entry name" value="TATA BOX-BINDING PROTEIN-ASSOCIATED FACTOR RNA POLYMERASE I SUBUNIT B"/>
    <property type="match status" value="1"/>
</dbReference>
<evidence type="ECO:0000259" key="10">
    <source>
        <dbReference type="Pfam" id="PF20644"/>
    </source>
</evidence>
<accession>A0A6D2J1G6</accession>
<dbReference type="EMBL" id="CACVBM020001164">
    <property type="protein sequence ID" value="CAA7036810.1"/>
    <property type="molecule type" value="Genomic_DNA"/>
</dbReference>
<evidence type="ECO:0000256" key="5">
    <source>
        <dbReference type="ARBA" id="ARBA00022833"/>
    </source>
</evidence>
<evidence type="ECO:0000256" key="9">
    <source>
        <dbReference type="ARBA" id="ARBA00023242"/>
    </source>
</evidence>
<dbReference type="GO" id="GO:0001164">
    <property type="term" value="F:RNA polymerase I core promoter sequence-specific DNA binding"/>
    <property type="evidence" value="ECO:0007669"/>
    <property type="project" value="InterPro"/>
</dbReference>
<evidence type="ECO:0000256" key="2">
    <source>
        <dbReference type="ARBA" id="ARBA00006899"/>
    </source>
</evidence>
<keyword evidence="3" id="KW-0479">Metal-binding</keyword>
<dbReference type="GO" id="GO:0070860">
    <property type="term" value="C:RNA polymerase I core factor complex"/>
    <property type="evidence" value="ECO:0007669"/>
    <property type="project" value="InterPro"/>
</dbReference>
<evidence type="ECO:0000256" key="7">
    <source>
        <dbReference type="ARBA" id="ARBA00023125"/>
    </source>
</evidence>
<dbReference type="Pfam" id="PF20644">
    <property type="entry name" value="Rrn7_cyclin_N"/>
    <property type="match status" value="1"/>
</dbReference>
<dbReference type="OrthoDB" id="10069252at2759"/>
<comment type="subcellular location">
    <subcellularLocation>
        <location evidence="1">Nucleus</location>
        <location evidence="1">Nucleolus</location>
    </subcellularLocation>
</comment>
<keyword evidence="4" id="KW-0863">Zinc-finger</keyword>
<proteinExistence type="inferred from homology"/>
<keyword evidence="8" id="KW-0804">Transcription</keyword>
<dbReference type="GO" id="GO:0008270">
    <property type="term" value="F:zinc ion binding"/>
    <property type="evidence" value="ECO:0007669"/>
    <property type="project" value="UniProtKB-KW"/>
</dbReference>
<feature type="domain" description="Rrn7/TAF1B N-terminal cyclin" evidence="10">
    <location>
        <begin position="14"/>
        <end position="54"/>
    </location>
</feature>
<reference evidence="11" key="1">
    <citation type="submission" date="2020-01" db="EMBL/GenBank/DDBJ databases">
        <authorList>
            <person name="Mishra B."/>
        </authorList>
    </citation>
    <scope>NUCLEOTIDE SEQUENCE [LARGE SCALE GENOMIC DNA]</scope>
</reference>
<dbReference type="Proteomes" id="UP000467841">
    <property type="component" value="Unassembled WGS sequence"/>
</dbReference>
<evidence type="ECO:0000256" key="8">
    <source>
        <dbReference type="ARBA" id="ARBA00023163"/>
    </source>
</evidence>
<keyword evidence="9" id="KW-0539">Nucleus</keyword>
<comment type="caution">
    <text evidence="11">The sequence shown here is derived from an EMBL/GenBank/DDBJ whole genome shotgun (WGS) entry which is preliminary data.</text>
</comment>
<keyword evidence="7" id="KW-0238">DNA-binding</keyword>
<name>A0A6D2J1G6_9BRAS</name>
<gene>
    <name evidence="11" type="ORF">MERR_LOCUS24045</name>
</gene>
<keyword evidence="6" id="KW-0805">Transcription regulation</keyword>